<reference evidence="2 3" key="1">
    <citation type="journal article" date="2021" name="Nat. Plants">
        <title>The Taxus genome provides insights into paclitaxel biosynthesis.</title>
        <authorList>
            <person name="Xiong X."/>
            <person name="Gou J."/>
            <person name="Liao Q."/>
            <person name="Li Y."/>
            <person name="Zhou Q."/>
            <person name="Bi G."/>
            <person name="Li C."/>
            <person name="Du R."/>
            <person name="Wang X."/>
            <person name="Sun T."/>
            <person name="Guo L."/>
            <person name="Liang H."/>
            <person name="Lu P."/>
            <person name="Wu Y."/>
            <person name="Zhang Z."/>
            <person name="Ro D.K."/>
            <person name="Shang Y."/>
            <person name="Huang S."/>
            <person name="Yan J."/>
        </authorList>
    </citation>
    <scope>NUCLEOTIDE SEQUENCE [LARGE SCALE GENOMIC DNA]</scope>
    <source>
        <strain evidence="2">Ta-2019</strain>
    </source>
</reference>
<dbReference type="PANTHER" id="PTHR11954:SF42">
    <property type="entry name" value="TAUTOMERASE_MIF SUPERFAMILY PROTEIN"/>
    <property type="match status" value="1"/>
</dbReference>
<dbReference type="Pfam" id="PF01187">
    <property type="entry name" value="MIF"/>
    <property type="match status" value="1"/>
</dbReference>
<proteinExistence type="inferred from homology"/>
<dbReference type="EMBL" id="JAHRHJ020000006">
    <property type="protein sequence ID" value="KAH9312097.1"/>
    <property type="molecule type" value="Genomic_DNA"/>
</dbReference>
<dbReference type="InterPro" id="IPR001398">
    <property type="entry name" value="Macrophage_inhib_fac"/>
</dbReference>
<organism evidence="2 3">
    <name type="scientific">Taxus chinensis</name>
    <name type="common">Chinese yew</name>
    <name type="synonym">Taxus wallichiana var. chinensis</name>
    <dbReference type="NCBI Taxonomy" id="29808"/>
    <lineage>
        <taxon>Eukaryota</taxon>
        <taxon>Viridiplantae</taxon>
        <taxon>Streptophyta</taxon>
        <taxon>Embryophyta</taxon>
        <taxon>Tracheophyta</taxon>
        <taxon>Spermatophyta</taxon>
        <taxon>Pinopsida</taxon>
        <taxon>Pinidae</taxon>
        <taxon>Conifers II</taxon>
        <taxon>Cupressales</taxon>
        <taxon>Taxaceae</taxon>
        <taxon>Taxus</taxon>
    </lineage>
</organism>
<dbReference type="PANTHER" id="PTHR11954">
    <property type="entry name" value="D-DOPACHROME DECARBOXYLASE"/>
    <property type="match status" value="1"/>
</dbReference>
<evidence type="ECO:0000313" key="2">
    <source>
        <dbReference type="EMBL" id="KAH9312097.1"/>
    </source>
</evidence>
<name>A0AA38L949_TAXCH</name>
<sequence>VKNLKSRFDQETGTHGISLLVAGFKIHYVLHLARARGSAITIFTFLLKRQNSQTHTTIMSSLSISTNVSLDRFNTSDIISQVSKSISQIIGKPMAVNPFLYWTCLRIRRLMSFGGTKDPTAYEELVSIGGLSAGISKKLSSIVTNILDSKLSVPKFRFYIKLFDVK</sequence>
<feature type="non-terminal residue" evidence="2">
    <location>
        <position position="1"/>
    </location>
</feature>
<protein>
    <submittedName>
        <fullName evidence="2">Uncharacterized protein</fullName>
    </submittedName>
</protein>
<keyword evidence="3" id="KW-1185">Reference proteome</keyword>
<comment type="caution">
    <text evidence="2">The sequence shown here is derived from an EMBL/GenBank/DDBJ whole genome shotgun (WGS) entry which is preliminary data.</text>
</comment>
<dbReference type="OMA" id="WLSIPRT"/>
<dbReference type="Gene3D" id="3.30.429.10">
    <property type="entry name" value="Macrophage Migration Inhibitory Factor"/>
    <property type="match status" value="1"/>
</dbReference>
<dbReference type="InterPro" id="IPR014347">
    <property type="entry name" value="Tautomerase/MIF_sf"/>
</dbReference>
<evidence type="ECO:0000313" key="3">
    <source>
        <dbReference type="Proteomes" id="UP000824469"/>
    </source>
</evidence>
<accession>A0AA38L949</accession>
<dbReference type="GO" id="GO:0050178">
    <property type="term" value="F:phenylpyruvate tautomerase activity"/>
    <property type="evidence" value="ECO:0007669"/>
    <property type="project" value="TreeGrafter"/>
</dbReference>
<dbReference type="SUPFAM" id="SSF55331">
    <property type="entry name" value="Tautomerase/MIF"/>
    <property type="match status" value="1"/>
</dbReference>
<gene>
    <name evidence="2" type="ORF">KI387_027132</name>
</gene>
<evidence type="ECO:0000256" key="1">
    <source>
        <dbReference type="ARBA" id="ARBA00005851"/>
    </source>
</evidence>
<comment type="similarity">
    <text evidence="1">Belongs to the MIF family.</text>
</comment>
<dbReference type="GO" id="GO:0005615">
    <property type="term" value="C:extracellular space"/>
    <property type="evidence" value="ECO:0007669"/>
    <property type="project" value="TreeGrafter"/>
</dbReference>
<feature type="non-terminal residue" evidence="2">
    <location>
        <position position="166"/>
    </location>
</feature>
<dbReference type="Proteomes" id="UP000824469">
    <property type="component" value="Unassembled WGS sequence"/>
</dbReference>
<dbReference type="AlphaFoldDB" id="A0AA38L949"/>